<dbReference type="AlphaFoldDB" id="A0A090LYW0"/>
<feature type="compositionally biased region" description="Polar residues" evidence="2">
    <location>
        <begin position="13"/>
        <end position="23"/>
    </location>
</feature>
<comment type="caution">
    <text evidence="4">The sequence shown here is derived from an EMBL/GenBank/DDBJ whole genome shotgun (WGS) entry which is preliminary data.</text>
</comment>
<dbReference type="GO" id="GO:0009507">
    <property type="term" value="C:chloroplast"/>
    <property type="evidence" value="ECO:0007669"/>
    <property type="project" value="TreeGrafter"/>
</dbReference>
<evidence type="ECO:0000256" key="1">
    <source>
        <dbReference type="PROSITE-ProRule" id="PRU00277"/>
    </source>
</evidence>
<dbReference type="OrthoDB" id="77911at2759"/>
<name>A0A090LYW0_OSTTA</name>
<dbReference type="STRING" id="70448.A0A090LYW0"/>
<evidence type="ECO:0000313" key="5">
    <source>
        <dbReference type="Proteomes" id="UP000009170"/>
    </source>
</evidence>
<dbReference type="InParanoid" id="A0A090LYW0"/>
<dbReference type="InterPro" id="IPR044208">
    <property type="entry name" value="FKBP19-like"/>
</dbReference>
<feature type="domain" description="PPIase FKBP-type" evidence="3">
    <location>
        <begin position="150"/>
        <end position="213"/>
    </location>
</feature>
<proteinExistence type="predicted"/>
<dbReference type="PANTHER" id="PTHR47717:SF1">
    <property type="entry name" value="PEPTIDYL-PROLYL CIS-TRANS ISOMERASE FKBP19, CHLOROPLASTIC"/>
    <property type="match status" value="1"/>
</dbReference>
<dbReference type="RefSeq" id="XP_003078260.2">
    <property type="nucleotide sequence ID" value="XM_003078212.2"/>
</dbReference>
<dbReference type="GO" id="GO:0009579">
    <property type="term" value="C:thylakoid"/>
    <property type="evidence" value="ECO:0007669"/>
    <property type="project" value="TreeGrafter"/>
</dbReference>
<dbReference type="PROSITE" id="PS50059">
    <property type="entry name" value="FKBP_PPIASE"/>
    <property type="match status" value="1"/>
</dbReference>
<accession>A0A090LYW0</accession>
<keyword evidence="1 4" id="KW-0413">Isomerase</keyword>
<reference evidence="5" key="1">
    <citation type="journal article" date="2006" name="Proc. Natl. Acad. Sci. U.S.A.">
        <title>Genome analysis of the smallest free-living eukaryote Ostreococcus tauri unveils many unique features.</title>
        <authorList>
            <person name="Derelle E."/>
            <person name="Ferraz C."/>
            <person name="Rombauts S."/>
            <person name="Rouze P."/>
            <person name="Worden A.Z."/>
            <person name="Robbens S."/>
            <person name="Partensky F."/>
            <person name="Degroeve S."/>
            <person name="Echeynie S."/>
            <person name="Cooke R."/>
            <person name="Saeys Y."/>
            <person name="Wuyts J."/>
            <person name="Jabbari K."/>
            <person name="Bowler C."/>
            <person name="Panaud O."/>
            <person name="Piegu B."/>
            <person name="Ball S.G."/>
            <person name="Ral J.-P."/>
            <person name="Bouget F.-Y."/>
            <person name="Piganeau G."/>
            <person name="De Baets B."/>
            <person name="Picard A."/>
            <person name="Delseny M."/>
            <person name="Demaille J."/>
            <person name="Van de Peer Y."/>
            <person name="Moreau H."/>
        </authorList>
    </citation>
    <scope>NUCLEOTIDE SEQUENCE [LARGE SCALE GENOMIC DNA]</scope>
    <source>
        <strain evidence="5">OTTH 0595 / CCAP 157/2 / RCC745</strain>
    </source>
</reference>
<dbReference type="GO" id="GO:0003755">
    <property type="term" value="F:peptidyl-prolyl cis-trans isomerase activity"/>
    <property type="evidence" value="ECO:0007669"/>
    <property type="project" value="UniProtKB-KW"/>
</dbReference>
<keyword evidence="1" id="KW-0697">Rotamase</keyword>
<protein>
    <recommendedName>
        <fullName evidence="1">peptidylprolyl isomerase</fullName>
        <ecNumber evidence="1">5.2.1.8</ecNumber>
    </recommendedName>
</protein>
<feature type="region of interest" description="Disordered" evidence="2">
    <location>
        <begin position="1"/>
        <end position="73"/>
    </location>
</feature>
<keyword evidence="5" id="KW-1185">Reference proteome</keyword>
<dbReference type="EC" id="5.2.1.8" evidence="1"/>
<evidence type="ECO:0000259" key="3">
    <source>
        <dbReference type="PROSITE" id="PS50059"/>
    </source>
</evidence>
<dbReference type="InterPro" id="IPR046357">
    <property type="entry name" value="PPIase_dom_sf"/>
</dbReference>
<sequence>MALTSLPGRALTRMNTASMTTRARLSRARAPTKRSSDGSSSSSAPTRGRCDARGAHGARRARLGSLARSMRPSADDALGVTRRAVTTAPLALAMMLALTPSARAKEDGGCETCSDSNSALAEGDARFVSTESGLRFLDLKVGEGAEARLGKRVVCDWVGYTAGYQAKKIESTRETDEPFVFTLGAGEAIPAFEEAVQGMRVGGVRRIEIPGELEEKLGYSRDKSQRYSVGPKPSSFGGQRALDFVLDNQTLRDFNRTLLFDVRLSAIR</sequence>
<dbReference type="EMBL" id="CAID01000003">
    <property type="protein sequence ID" value="CEF97195.1"/>
    <property type="molecule type" value="Genomic_DNA"/>
</dbReference>
<dbReference type="GeneID" id="9833766"/>
<reference evidence="4 5" key="2">
    <citation type="journal article" date="2014" name="BMC Genomics">
        <title>An improved genome of the model marine alga Ostreococcus tauri unfolds by assessing Illumina de novo assemblies.</title>
        <authorList>
            <person name="Blanc-Mathieu R."/>
            <person name="Verhelst B."/>
            <person name="Derelle E."/>
            <person name="Rombauts S."/>
            <person name="Bouget F.Y."/>
            <person name="Carre I."/>
            <person name="Chateau A."/>
            <person name="Eyre-Walker A."/>
            <person name="Grimsley N."/>
            <person name="Moreau H."/>
            <person name="Piegu B."/>
            <person name="Rivals E."/>
            <person name="Schackwitz W."/>
            <person name="Van de Peer Y."/>
            <person name="Piganeau G."/>
        </authorList>
    </citation>
    <scope>NUCLEOTIDE SEQUENCE [LARGE SCALE GENOMIC DNA]</scope>
    <source>
        <strain evidence="5">OTTH 0595 / CCAP 157/2 / RCC745</strain>
    </source>
</reference>
<comment type="catalytic activity">
    <reaction evidence="1">
        <text>[protein]-peptidylproline (omega=180) = [protein]-peptidylproline (omega=0)</text>
        <dbReference type="Rhea" id="RHEA:16237"/>
        <dbReference type="Rhea" id="RHEA-COMP:10747"/>
        <dbReference type="Rhea" id="RHEA-COMP:10748"/>
        <dbReference type="ChEBI" id="CHEBI:83833"/>
        <dbReference type="ChEBI" id="CHEBI:83834"/>
        <dbReference type="EC" id="5.2.1.8"/>
    </reaction>
</comment>
<dbReference type="Gene3D" id="3.10.50.40">
    <property type="match status" value="1"/>
</dbReference>
<evidence type="ECO:0000256" key="2">
    <source>
        <dbReference type="SAM" id="MobiDB-lite"/>
    </source>
</evidence>
<organism evidence="4 5">
    <name type="scientific">Ostreococcus tauri</name>
    <name type="common">Marine green alga</name>
    <dbReference type="NCBI Taxonomy" id="70448"/>
    <lineage>
        <taxon>Eukaryota</taxon>
        <taxon>Viridiplantae</taxon>
        <taxon>Chlorophyta</taxon>
        <taxon>Mamiellophyceae</taxon>
        <taxon>Mamiellales</taxon>
        <taxon>Bathycoccaceae</taxon>
        <taxon>Ostreococcus</taxon>
    </lineage>
</organism>
<dbReference type="Pfam" id="PF00254">
    <property type="entry name" value="FKBP_C"/>
    <property type="match status" value="1"/>
</dbReference>
<dbReference type="SUPFAM" id="SSF54534">
    <property type="entry name" value="FKBP-like"/>
    <property type="match status" value="1"/>
</dbReference>
<dbReference type="Proteomes" id="UP000009170">
    <property type="component" value="Unassembled WGS sequence"/>
</dbReference>
<dbReference type="PANTHER" id="PTHR47717">
    <property type="entry name" value="PEPTIDYL-PROLYL CIS-TRANS ISOMERASE FKBP19, CHLOROPLASTIC"/>
    <property type="match status" value="1"/>
</dbReference>
<gene>
    <name evidence="4" type="ORF">OT_ostta03g03500</name>
</gene>
<dbReference type="KEGG" id="ota:OT_ostta03g03500"/>
<evidence type="ECO:0000313" key="4">
    <source>
        <dbReference type="EMBL" id="CEF97195.1"/>
    </source>
</evidence>
<dbReference type="InterPro" id="IPR001179">
    <property type="entry name" value="PPIase_FKBP_dom"/>
</dbReference>